<reference evidence="3 5" key="1">
    <citation type="submission" date="2015-07" db="EMBL/GenBank/DDBJ databases">
        <title>Fjat-14205 dsm 2895.</title>
        <authorList>
            <person name="Liu B."/>
            <person name="Wang J."/>
            <person name="Zhu Y."/>
            <person name="Liu G."/>
            <person name="Chen Q."/>
            <person name="Chen Z."/>
            <person name="Lan J."/>
            <person name="Che J."/>
            <person name="Ge C."/>
            <person name="Shi H."/>
            <person name="Pan Z."/>
            <person name="Liu X."/>
        </authorList>
    </citation>
    <scope>NUCLEOTIDE SEQUENCE [LARGE SCALE GENOMIC DNA]</scope>
    <source>
        <strain evidence="3 5">DSM 2895</strain>
    </source>
</reference>
<evidence type="ECO:0000313" key="5">
    <source>
        <dbReference type="Proteomes" id="UP000037269"/>
    </source>
</evidence>
<dbReference type="GO" id="GO:0003955">
    <property type="term" value="F:NAD(P)H dehydrogenase (quinone) activity"/>
    <property type="evidence" value="ECO:0007669"/>
    <property type="project" value="TreeGrafter"/>
</dbReference>
<accession>A0A0D1XET6</accession>
<keyword evidence="1" id="KW-0560">Oxidoreductase</keyword>
<keyword evidence="5" id="KW-1185">Reference proteome</keyword>
<organism evidence="3 5">
    <name type="scientific">Aneurinibacillus migulanus</name>
    <name type="common">Bacillus migulanus</name>
    <dbReference type="NCBI Taxonomy" id="47500"/>
    <lineage>
        <taxon>Bacteria</taxon>
        <taxon>Bacillati</taxon>
        <taxon>Bacillota</taxon>
        <taxon>Bacilli</taxon>
        <taxon>Bacillales</taxon>
        <taxon>Paenibacillaceae</taxon>
        <taxon>Aneurinibacillus group</taxon>
        <taxon>Aneurinibacillus</taxon>
    </lineage>
</organism>
<evidence type="ECO:0000256" key="1">
    <source>
        <dbReference type="ARBA" id="ARBA00023002"/>
    </source>
</evidence>
<dbReference type="PANTHER" id="PTHR47307">
    <property type="entry name" value="GLUTATHIONE-REGULATED POTASSIUM-EFFLUX SYSTEM ANCILLARY PROTEIN KEFG"/>
    <property type="match status" value="1"/>
</dbReference>
<proteinExistence type="predicted"/>
<evidence type="ECO:0000313" key="6">
    <source>
        <dbReference type="Proteomes" id="UP000182836"/>
    </source>
</evidence>
<dbReference type="PANTHER" id="PTHR47307:SF1">
    <property type="entry name" value="GLUTATHIONE-REGULATED POTASSIUM-EFFLUX SYSTEM ANCILLARY PROTEIN KEFG"/>
    <property type="match status" value="1"/>
</dbReference>
<evidence type="ECO:0000259" key="2">
    <source>
        <dbReference type="Pfam" id="PF02525"/>
    </source>
</evidence>
<protein>
    <submittedName>
        <fullName evidence="4">Putative NADPH-quinone reductase (Modulator of drug activity B)</fullName>
    </submittedName>
</protein>
<dbReference type="Proteomes" id="UP000037269">
    <property type="component" value="Unassembled WGS sequence"/>
</dbReference>
<dbReference type="InterPro" id="IPR046980">
    <property type="entry name" value="KefG/KefF"/>
</dbReference>
<dbReference type="Proteomes" id="UP000182836">
    <property type="component" value="Unassembled WGS sequence"/>
</dbReference>
<dbReference type="EMBL" id="LGUG01000004">
    <property type="protein sequence ID" value="KON97085.1"/>
    <property type="molecule type" value="Genomic_DNA"/>
</dbReference>
<feature type="domain" description="Flavodoxin-like fold" evidence="2">
    <location>
        <begin position="1"/>
        <end position="162"/>
    </location>
</feature>
<dbReference type="RefSeq" id="WP_043068593.1">
    <property type="nucleotide sequence ID" value="NZ_BJOA01000113.1"/>
</dbReference>
<gene>
    <name evidence="3" type="ORF">AF333_18035</name>
    <name evidence="4" type="ORF">SAMN04487909_13351</name>
</gene>
<dbReference type="OrthoDB" id="9798454at2"/>
<dbReference type="STRING" id="47500.AF333_18035"/>
<dbReference type="AlphaFoldDB" id="A0A0D1XET6"/>
<dbReference type="Pfam" id="PF02525">
    <property type="entry name" value="Flavodoxin_2"/>
    <property type="match status" value="1"/>
</dbReference>
<dbReference type="Gene3D" id="3.40.50.360">
    <property type="match status" value="1"/>
</dbReference>
<evidence type="ECO:0000313" key="4">
    <source>
        <dbReference type="EMBL" id="SDJ94879.1"/>
    </source>
</evidence>
<dbReference type="InterPro" id="IPR029039">
    <property type="entry name" value="Flavoprotein-like_sf"/>
</dbReference>
<dbReference type="InterPro" id="IPR003680">
    <property type="entry name" value="Flavodoxin_fold"/>
</dbReference>
<reference evidence="4 6" key="2">
    <citation type="submission" date="2016-10" db="EMBL/GenBank/DDBJ databases">
        <authorList>
            <person name="de Groot N.N."/>
        </authorList>
    </citation>
    <scope>NUCLEOTIDE SEQUENCE [LARGE SCALE GENOMIC DNA]</scope>
    <source>
        <strain evidence="4 6">DSM 2895</strain>
    </source>
</reference>
<dbReference type="GO" id="GO:0010181">
    <property type="term" value="F:FMN binding"/>
    <property type="evidence" value="ECO:0007669"/>
    <property type="project" value="TreeGrafter"/>
</dbReference>
<evidence type="ECO:0000313" key="3">
    <source>
        <dbReference type="EMBL" id="KON97085.1"/>
    </source>
</evidence>
<name>A0A0D1XET6_ANEMI</name>
<dbReference type="EMBL" id="FNED01000033">
    <property type="protein sequence ID" value="SDJ94879.1"/>
    <property type="molecule type" value="Genomic_DNA"/>
</dbReference>
<dbReference type="PATRIC" id="fig|47500.8.peg.4173"/>
<dbReference type="GO" id="GO:0009055">
    <property type="term" value="F:electron transfer activity"/>
    <property type="evidence" value="ECO:0007669"/>
    <property type="project" value="TreeGrafter"/>
</dbReference>
<dbReference type="SUPFAM" id="SSF52218">
    <property type="entry name" value="Flavoproteins"/>
    <property type="match status" value="1"/>
</dbReference>
<dbReference type="GeneID" id="42307063"/>
<sequence>MKTLVIVTHPNIESSIINKRWLEELRKHPGEITVHEIHKAYPDENIDVSKEQKLIEEHGTIIFQFPIYWFNCPPFLKKWFDDIFVEGWAYGKGGDKLKNKKISFAVSAGIKSKDYSSTGRYKYTLEELLRPFKTICTYTQANYQPFYAFYGAEHEPSSQEVDFSSQEYIQFIKSL</sequence>